<gene>
    <name evidence="4" type="primary">phbC_2</name>
    <name evidence="4" type="ORF">MAA8898_03880</name>
</gene>
<keyword evidence="5" id="KW-1185">Reference proteome</keyword>
<reference evidence="4 5" key="1">
    <citation type="submission" date="2017-05" db="EMBL/GenBank/DDBJ databases">
        <authorList>
            <person name="Song R."/>
            <person name="Chenine A.L."/>
            <person name="Ruprecht R.M."/>
        </authorList>
    </citation>
    <scope>NUCLEOTIDE SEQUENCE [LARGE SCALE GENOMIC DNA]</scope>
    <source>
        <strain evidence="4 5">CECT 8898</strain>
    </source>
</reference>
<dbReference type="PANTHER" id="PTHR36837">
    <property type="entry name" value="POLY(3-HYDROXYALKANOATE) POLYMERASE SUBUNIT PHAC"/>
    <property type="match status" value="1"/>
</dbReference>
<proteinExistence type="predicted"/>
<dbReference type="InterPro" id="IPR029058">
    <property type="entry name" value="AB_hydrolase_fold"/>
</dbReference>
<evidence type="ECO:0000313" key="5">
    <source>
        <dbReference type="Proteomes" id="UP000207598"/>
    </source>
</evidence>
<dbReference type="AlphaFoldDB" id="A0A238L007"/>
<evidence type="ECO:0000259" key="3">
    <source>
        <dbReference type="Pfam" id="PF07167"/>
    </source>
</evidence>
<name>A0A238L007_9RHOB</name>
<feature type="domain" description="Poly-beta-hydroxybutyrate polymerase N-terminal" evidence="3">
    <location>
        <begin position="6"/>
        <end position="131"/>
    </location>
</feature>
<keyword evidence="2 4" id="KW-0012">Acyltransferase</keyword>
<dbReference type="RefSeq" id="WP_094022648.1">
    <property type="nucleotide sequence ID" value="NZ_FXYF01000012.1"/>
</dbReference>
<evidence type="ECO:0000256" key="2">
    <source>
        <dbReference type="ARBA" id="ARBA00023315"/>
    </source>
</evidence>
<evidence type="ECO:0000256" key="1">
    <source>
        <dbReference type="ARBA" id="ARBA00022679"/>
    </source>
</evidence>
<protein>
    <submittedName>
        <fullName evidence="4">Poly-beta-hydroxybutyrate polymerase</fullName>
        <ecNumber evidence="4">2.3.1.-</ecNumber>
    </submittedName>
</protein>
<dbReference type="Pfam" id="PF07167">
    <property type="entry name" value="PhaC_N"/>
    <property type="match status" value="1"/>
</dbReference>
<dbReference type="EMBL" id="FXYF01000012">
    <property type="protein sequence ID" value="SMX48151.1"/>
    <property type="molecule type" value="Genomic_DNA"/>
</dbReference>
<dbReference type="Proteomes" id="UP000207598">
    <property type="component" value="Unassembled WGS sequence"/>
</dbReference>
<keyword evidence="1 4" id="KW-0808">Transferase</keyword>
<dbReference type="GO" id="GO:0016746">
    <property type="term" value="F:acyltransferase activity"/>
    <property type="evidence" value="ECO:0007669"/>
    <property type="project" value="UniProtKB-KW"/>
</dbReference>
<accession>A0A238L007</accession>
<dbReference type="PANTHER" id="PTHR36837:SF5">
    <property type="entry name" value="POLY-3-HYDROXYBUTYRATE SYNTHASE"/>
    <property type="match status" value="1"/>
</dbReference>
<sequence>MRKISADRVGFMVRQALDMVSPSNLPGLNPEVVERALKTGGRNFTDGARHLSEDTWRELSGHPAPGMDGFKVGRDLVTTPGQVAWRNDLIELIQYAPATDKVRAEPMLIVSAWTTKYYILDLSPENSLIAHLVTKGYSAFVISWCNPTADQRDLSLEDYRDRGVMEALEAVQETTGAPHVQARGACLGGTILAIAAAAAAGQGDDRLASVTLLAGQTDFSEAGASMLVVDDSQIVFLDNTMWDKGCLDTWQTAAAFRALRPKDLSAWNADATRMPYRMHSEYLRGLFLENRLTAGRFLVEGRVIALKDISAPNSCWGPSRITSRPGGRPARRRCSPMATSISC</sequence>
<dbReference type="SUPFAM" id="SSF53474">
    <property type="entry name" value="alpha/beta-Hydrolases"/>
    <property type="match status" value="1"/>
</dbReference>
<evidence type="ECO:0000313" key="4">
    <source>
        <dbReference type="EMBL" id="SMX48151.1"/>
    </source>
</evidence>
<dbReference type="InterPro" id="IPR051321">
    <property type="entry name" value="PHA/PHB_synthase"/>
</dbReference>
<dbReference type="OrthoDB" id="7208816at2"/>
<organism evidence="4 5">
    <name type="scientific">Maliponia aquimaris</name>
    <dbReference type="NCBI Taxonomy" id="1673631"/>
    <lineage>
        <taxon>Bacteria</taxon>
        <taxon>Pseudomonadati</taxon>
        <taxon>Pseudomonadota</taxon>
        <taxon>Alphaproteobacteria</taxon>
        <taxon>Rhodobacterales</taxon>
        <taxon>Paracoccaceae</taxon>
        <taxon>Maliponia</taxon>
    </lineage>
</organism>
<dbReference type="InterPro" id="IPR010941">
    <property type="entry name" value="PhaC_N"/>
</dbReference>
<dbReference type="GO" id="GO:0042619">
    <property type="term" value="P:poly-hydroxybutyrate biosynthetic process"/>
    <property type="evidence" value="ECO:0007669"/>
    <property type="project" value="InterPro"/>
</dbReference>
<dbReference type="EC" id="2.3.1.-" evidence="4"/>